<accession>A0ABT8R787</accession>
<proteinExistence type="predicted"/>
<comment type="caution">
    <text evidence="2">The sequence shown here is derived from an EMBL/GenBank/DDBJ whole genome shotgun (WGS) entry which is preliminary data.</text>
</comment>
<reference evidence="2" key="1">
    <citation type="submission" date="2023-07" db="EMBL/GenBank/DDBJ databases">
        <title>The genome sequence of Rhodocytophaga aerolata KACC 12507.</title>
        <authorList>
            <person name="Zhang X."/>
        </authorList>
    </citation>
    <scope>NUCLEOTIDE SEQUENCE</scope>
    <source>
        <strain evidence="2">KACC 12507</strain>
    </source>
</reference>
<evidence type="ECO:0000256" key="1">
    <source>
        <dbReference type="SAM" id="SignalP"/>
    </source>
</evidence>
<dbReference type="RefSeq" id="WP_302038757.1">
    <property type="nucleotide sequence ID" value="NZ_JAUKPO010000009.1"/>
</dbReference>
<dbReference type="EMBL" id="JAUKPO010000009">
    <property type="protein sequence ID" value="MDO1447952.1"/>
    <property type="molecule type" value="Genomic_DNA"/>
</dbReference>
<gene>
    <name evidence="2" type="ORF">Q0590_16895</name>
</gene>
<evidence type="ECO:0000313" key="2">
    <source>
        <dbReference type="EMBL" id="MDO1447952.1"/>
    </source>
</evidence>
<keyword evidence="3" id="KW-1185">Reference proteome</keyword>
<sequence length="213" mass="25210">MKILLVNLLLLLTTNLWSQTELGLGLVSINLNDKTVLHFYKNITDKAPSKTIEFFNDKTINSWNIKELDKQKNWLKPEVLWLDYSSFIFRCVVNKEGWFQVITNQENGERYWLKNSKMTTFNTWENYLKGMFGVKRLPTNHQKIRSSPTDNSAEIKYQGEDCFGVKSMKGDWIEIYTADYCDESYTDNKTPLKRGWIRWKRGNELLIEYFTTS</sequence>
<evidence type="ECO:0008006" key="4">
    <source>
        <dbReference type="Google" id="ProtNLM"/>
    </source>
</evidence>
<keyword evidence="1" id="KW-0732">Signal</keyword>
<dbReference type="Proteomes" id="UP001168528">
    <property type="component" value="Unassembled WGS sequence"/>
</dbReference>
<evidence type="ECO:0000313" key="3">
    <source>
        <dbReference type="Proteomes" id="UP001168528"/>
    </source>
</evidence>
<name>A0ABT8R787_9BACT</name>
<organism evidence="2 3">
    <name type="scientific">Rhodocytophaga aerolata</name>
    <dbReference type="NCBI Taxonomy" id="455078"/>
    <lineage>
        <taxon>Bacteria</taxon>
        <taxon>Pseudomonadati</taxon>
        <taxon>Bacteroidota</taxon>
        <taxon>Cytophagia</taxon>
        <taxon>Cytophagales</taxon>
        <taxon>Rhodocytophagaceae</taxon>
        <taxon>Rhodocytophaga</taxon>
    </lineage>
</organism>
<feature type="signal peptide" evidence="1">
    <location>
        <begin position="1"/>
        <end position="18"/>
    </location>
</feature>
<protein>
    <recommendedName>
        <fullName evidence="4">GLPGLI family protein</fullName>
    </recommendedName>
</protein>
<feature type="chain" id="PRO_5046823811" description="GLPGLI family protein" evidence="1">
    <location>
        <begin position="19"/>
        <end position="213"/>
    </location>
</feature>